<protein>
    <submittedName>
        <fullName evidence="1">Ribosomal protein S1</fullName>
    </submittedName>
</protein>
<organism evidence="1 2">
    <name type="scientific">Parvibacter caecicola</name>
    <dbReference type="NCBI Taxonomy" id="747645"/>
    <lineage>
        <taxon>Bacteria</taxon>
        <taxon>Bacillati</taxon>
        <taxon>Actinomycetota</taxon>
        <taxon>Coriobacteriia</taxon>
        <taxon>Coriobacteriales</taxon>
        <taxon>Coriobacteriaceae</taxon>
        <taxon>Parvibacter</taxon>
    </lineage>
</organism>
<accession>A0A7W5GPU4</accession>
<sequence>MLRELPPFAALAGVRHGSRRRALHLRRLLWVSRSASVSAGATPVNCRARKAVKGGYSLGFSLSSFVPVSQALGRACPPV</sequence>
<keyword evidence="1" id="KW-0689">Ribosomal protein</keyword>
<gene>
    <name evidence="1" type="ORF">FHR31_001480</name>
</gene>
<dbReference type="Proteomes" id="UP000530850">
    <property type="component" value="Unassembled WGS sequence"/>
</dbReference>
<dbReference type="EMBL" id="JACHYA010000004">
    <property type="protein sequence ID" value="MBB3171660.1"/>
    <property type="molecule type" value="Genomic_DNA"/>
</dbReference>
<proteinExistence type="predicted"/>
<dbReference type="AlphaFoldDB" id="A0A7W5GPU4"/>
<dbReference type="GO" id="GO:0005840">
    <property type="term" value="C:ribosome"/>
    <property type="evidence" value="ECO:0007669"/>
    <property type="project" value="UniProtKB-KW"/>
</dbReference>
<reference evidence="1 2" key="1">
    <citation type="submission" date="2020-08" db="EMBL/GenBank/DDBJ databases">
        <title>Sequencing the genomes of 1000 actinobacteria strains.</title>
        <authorList>
            <person name="Klenk H.-P."/>
        </authorList>
    </citation>
    <scope>NUCLEOTIDE SEQUENCE [LARGE SCALE GENOMIC DNA]</scope>
    <source>
        <strain evidence="1 2">DSM 22242</strain>
    </source>
</reference>
<evidence type="ECO:0000313" key="1">
    <source>
        <dbReference type="EMBL" id="MBB3171660.1"/>
    </source>
</evidence>
<name>A0A7W5GPU4_9ACTN</name>
<evidence type="ECO:0000313" key="2">
    <source>
        <dbReference type="Proteomes" id="UP000530850"/>
    </source>
</evidence>
<keyword evidence="1" id="KW-0687">Ribonucleoprotein</keyword>
<comment type="caution">
    <text evidence="1">The sequence shown here is derived from an EMBL/GenBank/DDBJ whole genome shotgun (WGS) entry which is preliminary data.</text>
</comment>